<reference evidence="1 2" key="1">
    <citation type="submission" date="2019-02" db="EMBL/GenBank/DDBJ databases">
        <title>Draft genome sequences of novel Actinobacteria.</title>
        <authorList>
            <person name="Sahin N."/>
            <person name="Ay H."/>
            <person name="Saygin H."/>
        </authorList>
    </citation>
    <scope>NUCLEOTIDE SEQUENCE [LARGE SCALE GENOMIC DNA]</scope>
    <source>
        <strain evidence="1 2">8K307</strain>
    </source>
</reference>
<organism evidence="1 2">
    <name type="scientific">Jiangella aurantiaca</name>
    <dbReference type="NCBI Taxonomy" id="2530373"/>
    <lineage>
        <taxon>Bacteria</taxon>
        <taxon>Bacillati</taxon>
        <taxon>Actinomycetota</taxon>
        <taxon>Actinomycetes</taxon>
        <taxon>Jiangellales</taxon>
        <taxon>Jiangellaceae</taxon>
        <taxon>Jiangella</taxon>
    </lineage>
</organism>
<keyword evidence="2" id="KW-1185">Reference proteome</keyword>
<dbReference type="OrthoDB" id="2375382at2"/>
<accession>A0A4R5AI52</accession>
<dbReference type="AlphaFoldDB" id="A0A4R5AI52"/>
<dbReference type="Proteomes" id="UP000295217">
    <property type="component" value="Unassembled WGS sequence"/>
</dbReference>
<dbReference type="EMBL" id="SMLB01000008">
    <property type="protein sequence ID" value="TDD70634.1"/>
    <property type="molecule type" value="Genomic_DNA"/>
</dbReference>
<protein>
    <submittedName>
        <fullName evidence="1">Uncharacterized protein</fullName>
    </submittedName>
</protein>
<comment type="caution">
    <text evidence="1">The sequence shown here is derived from an EMBL/GenBank/DDBJ whole genome shotgun (WGS) entry which is preliminary data.</text>
</comment>
<proteinExistence type="predicted"/>
<evidence type="ECO:0000313" key="1">
    <source>
        <dbReference type="EMBL" id="TDD70634.1"/>
    </source>
</evidence>
<sequence length="78" mass="8163">MWQIVLLLDCRCGSGRAAALTRSPSVPAWLAQRARIVLLAGEGVSNTAIAEQKHPGISGHFGHPAAVHTPAAPIEVCE</sequence>
<evidence type="ECO:0000313" key="2">
    <source>
        <dbReference type="Proteomes" id="UP000295217"/>
    </source>
</evidence>
<name>A0A4R5AI52_9ACTN</name>
<gene>
    <name evidence="1" type="ORF">E1262_08195</name>
</gene>